<gene>
    <name evidence="3" type="ORF">MMIC_P0566</name>
</gene>
<keyword evidence="4" id="KW-1185">Reference proteome</keyword>
<evidence type="ECO:0000313" key="3">
    <source>
        <dbReference type="EMBL" id="GAV19617.1"/>
    </source>
</evidence>
<dbReference type="RefSeq" id="WP_083530407.1">
    <property type="nucleotide sequence ID" value="NZ_BDFD01000003.1"/>
</dbReference>
<feature type="domain" description="Fe/B12 periplasmic-binding" evidence="2">
    <location>
        <begin position="16"/>
        <end position="256"/>
    </location>
</feature>
<dbReference type="InterPro" id="IPR002491">
    <property type="entry name" value="ABC_transptr_periplasmic_BD"/>
</dbReference>
<protein>
    <submittedName>
        <fullName evidence="3">Iron complex transport system substrate-binding protein</fullName>
    </submittedName>
</protein>
<reference evidence="3 4" key="1">
    <citation type="journal article" date="2017" name="Arch. Microbiol.">
        <title>Mariprofundus micogutta sp. nov., a novel iron-oxidizing zetaproteobacterium isolated from a deep-sea hydrothermal field at the Bayonnaise knoll of the Izu-Ogasawara arc, and a description of Mariprofundales ord. nov. and Zetaproteobacteria classis nov.</title>
        <authorList>
            <person name="Makita H."/>
            <person name="Tanaka E."/>
            <person name="Mitsunobu S."/>
            <person name="Miyazaki M."/>
            <person name="Nunoura T."/>
            <person name="Uematsu K."/>
            <person name="Takaki Y."/>
            <person name="Nishi S."/>
            <person name="Shimamura S."/>
            <person name="Takai K."/>
        </authorList>
    </citation>
    <scope>NUCLEOTIDE SEQUENCE [LARGE SCALE GENOMIC DNA]</scope>
    <source>
        <strain evidence="3 4">ET2</strain>
    </source>
</reference>
<comment type="caution">
    <text evidence="3">The sequence shown here is derived from an EMBL/GenBank/DDBJ whole genome shotgun (WGS) entry which is preliminary data.</text>
</comment>
<dbReference type="NCBIfam" id="NF038402">
    <property type="entry name" value="TroA_like"/>
    <property type="match status" value="1"/>
</dbReference>
<dbReference type="InterPro" id="IPR054828">
    <property type="entry name" value="Vit_B12_bind_prot"/>
</dbReference>
<sequence>MLLTCLSVGSAWAGERILALSPHACEMLYAIGAGDEVVGVSEYCDFPDAVKNRPVIANYSRLYHEAALRLKPTLLIASNASLKGLETARQHGALIVVTHPENLQDIFDDLHRLGEQTGHASQATLLVGQLQTRLAEIKAKTDTRHRVFFEVWSDPLMTEAGNSFITQVLDAAGGDNVFSGNNVETMRVNIEAVIRAKPAVIIIPNRSGNIESRKAFWKQWLPTAYVIAINPDLISRPSPRIVEGIAQLQQQLDQIP</sequence>
<accession>A0A1L8CL21</accession>
<dbReference type="Proteomes" id="UP000231632">
    <property type="component" value="Unassembled WGS sequence"/>
</dbReference>
<dbReference type="Gene3D" id="3.40.50.1980">
    <property type="entry name" value="Nitrogenase molybdenum iron protein domain"/>
    <property type="match status" value="2"/>
</dbReference>
<proteinExistence type="predicted"/>
<organism evidence="3 4">
    <name type="scientific">Mariprofundus micogutta</name>
    <dbReference type="NCBI Taxonomy" id="1921010"/>
    <lineage>
        <taxon>Bacteria</taxon>
        <taxon>Pseudomonadati</taxon>
        <taxon>Pseudomonadota</taxon>
        <taxon>Candidatius Mariprofundia</taxon>
        <taxon>Mariprofundales</taxon>
        <taxon>Mariprofundaceae</taxon>
        <taxon>Mariprofundus</taxon>
    </lineage>
</organism>
<dbReference type="AlphaFoldDB" id="A0A1L8CL21"/>
<evidence type="ECO:0000256" key="1">
    <source>
        <dbReference type="ARBA" id="ARBA00022729"/>
    </source>
</evidence>
<evidence type="ECO:0000259" key="2">
    <source>
        <dbReference type="PROSITE" id="PS50983"/>
    </source>
</evidence>
<dbReference type="PANTHER" id="PTHR42860">
    <property type="entry name" value="VITAMIN B12-BINDING PROTEIN"/>
    <property type="match status" value="1"/>
</dbReference>
<dbReference type="InterPro" id="IPR051030">
    <property type="entry name" value="Vitamin_B12-ABC_binding"/>
</dbReference>
<dbReference type="STRING" id="1921010.MMIC_P0566"/>
<dbReference type="PROSITE" id="PS50983">
    <property type="entry name" value="FE_B12_PBP"/>
    <property type="match status" value="1"/>
</dbReference>
<dbReference type="OrthoDB" id="6495095at2"/>
<dbReference type="SUPFAM" id="SSF53807">
    <property type="entry name" value="Helical backbone' metal receptor"/>
    <property type="match status" value="1"/>
</dbReference>
<dbReference type="PANTHER" id="PTHR42860:SF1">
    <property type="entry name" value="VITAMIN B12-BINDING PROTEIN"/>
    <property type="match status" value="1"/>
</dbReference>
<dbReference type="Pfam" id="PF01497">
    <property type="entry name" value="Peripla_BP_2"/>
    <property type="match status" value="1"/>
</dbReference>
<dbReference type="EMBL" id="BDFD01000003">
    <property type="protein sequence ID" value="GAV19617.1"/>
    <property type="molecule type" value="Genomic_DNA"/>
</dbReference>
<name>A0A1L8CL21_9PROT</name>
<keyword evidence="1" id="KW-0732">Signal</keyword>
<evidence type="ECO:0000313" key="4">
    <source>
        <dbReference type="Proteomes" id="UP000231632"/>
    </source>
</evidence>